<accession>A0ABT1WBJ7</accession>
<dbReference type="PANTHER" id="PTHR30537">
    <property type="entry name" value="HTH-TYPE TRANSCRIPTIONAL REGULATOR"/>
    <property type="match status" value="1"/>
</dbReference>
<dbReference type="Gene3D" id="3.40.190.290">
    <property type="match status" value="1"/>
</dbReference>
<evidence type="ECO:0000256" key="3">
    <source>
        <dbReference type="ARBA" id="ARBA00023125"/>
    </source>
</evidence>
<gene>
    <name evidence="6" type="ORF">NQT62_00320</name>
</gene>
<comment type="similarity">
    <text evidence="1">Belongs to the LysR transcriptional regulatory family.</text>
</comment>
<dbReference type="InterPro" id="IPR036388">
    <property type="entry name" value="WH-like_DNA-bd_sf"/>
</dbReference>
<dbReference type="PANTHER" id="PTHR30537:SF5">
    <property type="entry name" value="HTH-TYPE TRANSCRIPTIONAL ACTIVATOR TTDR-RELATED"/>
    <property type="match status" value="1"/>
</dbReference>
<keyword evidence="7" id="KW-1185">Reference proteome</keyword>
<protein>
    <submittedName>
        <fullName evidence="6">LysR family transcriptional regulator</fullName>
    </submittedName>
</protein>
<keyword evidence="4" id="KW-0804">Transcription</keyword>
<comment type="caution">
    <text evidence="6">The sequence shown here is derived from an EMBL/GenBank/DDBJ whole genome shotgun (WGS) entry which is preliminary data.</text>
</comment>
<dbReference type="InterPro" id="IPR036390">
    <property type="entry name" value="WH_DNA-bd_sf"/>
</dbReference>
<sequence length="318" mass="35040">MSNNFNELHAAEAFVQVMNTGSFAAAAKLRGENPSSVSRAIAQLESHLGVRLLNRTTRNLRITEAGSTYLRYARELLEHQQTVRDALLELRSGTPKGLVRLSVPVVVGEHILANCLGEFHNQYPDVHLQIDLSNRNAQMVEEGIDLALRFGHLADSSLRARRVSTIWRRLYASPAYLAEHGAPKTPKDLISHQCIAFAQRGDVKEWEFWPKAGGVSQKHKVNSWLTCSSPMMVVNAIAAGLGVGRSAPWMVRQAVGNGAVVEILSDWHCDDPQQGGLPIYIVFPPGPSGQVPLKSRVVAEFLEKVLLREFGVERSAVL</sequence>
<evidence type="ECO:0000256" key="4">
    <source>
        <dbReference type="ARBA" id="ARBA00023163"/>
    </source>
</evidence>
<dbReference type="InterPro" id="IPR000847">
    <property type="entry name" value="LysR_HTH_N"/>
</dbReference>
<evidence type="ECO:0000256" key="1">
    <source>
        <dbReference type="ARBA" id="ARBA00009437"/>
    </source>
</evidence>
<dbReference type="Proteomes" id="UP001204142">
    <property type="component" value="Unassembled WGS sequence"/>
</dbReference>
<evidence type="ECO:0000256" key="2">
    <source>
        <dbReference type="ARBA" id="ARBA00023015"/>
    </source>
</evidence>
<dbReference type="SUPFAM" id="SSF53850">
    <property type="entry name" value="Periplasmic binding protein-like II"/>
    <property type="match status" value="1"/>
</dbReference>
<proteinExistence type="inferred from homology"/>
<dbReference type="Pfam" id="PF00126">
    <property type="entry name" value="HTH_1"/>
    <property type="match status" value="1"/>
</dbReference>
<dbReference type="InterPro" id="IPR058163">
    <property type="entry name" value="LysR-type_TF_proteobact-type"/>
</dbReference>
<evidence type="ECO:0000259" key="5">
    <source>
        <dbReference type="PROSITE" id="PS50931"/>
    </source>
</evidence>
<dbReference type="Pfam" id="PF03466">
    <property type="entry name" value="LysR_substrate"/>
    <property type="match status" value="1"/>
</dbReference>
<dbReference type="EMBL" id="JANIGO010000001">
    <property type="protein sequence ID" value="MCQ8894881.1"/>
    <property type="molecule type" value="Genomic_DNA"/>
</dbReference>
<dbReference type="InterPro" id="IPR005119">
    <property type="entry name" value="LysR_subst-bd"/>
</dbReference>
<feature type="domain" description="HTH lysR-type" evidence="5">
    <location>
        <begin position="6"/>
        <end position="63"/>
    </location>
</feature>
<dbReference type="PROSITE" id="PS50931">
    <property type="entry name" value="HTH_LYSR"/>
    <property type="match status" value="1"/>
</dbReference>
<dbReference type="Gene3D" id="1.10.10.10">
    <property type="entry name" value="Winged helix-like DNA-binding domain superfamily/Winged helix DNA-binding domain"/>
    <property type="match status" value="1"/>
</dbReference>
<dbReference type="RefSeq" id="WP_256762527.1">
    <property type="nucleotide sequence ID" value="NZ_JANIGO010000001.1"/>
</dbReference>
<name>A0ABT1WBJ7_9BURK</name>
<organism evidence="6 7">
    <name type="scientific">Limnobacter humi</name>
    <dbReference type="NCBI Taxonomy" id="1778671"/>
    <lineage>
        <taxon>Bacteria</taxon>
        <taxon>Pseudomonadati</taxon>
        <taxon>Pseudomonadota</taxon>
        <taxon>Betaproteobacteria</taxon>
        <taxon>Burkholderiales</taxon>
        <taxon>Burkholderiaceae</taxon>
        <taxon>Limnobacter</taxon>
    </lineage>
</organism>
<keyword evidence="2" id="KW-0805">Transcription regulation</keyword>
<dbReference type="CDD" id="cd08422">
    <property type="entry name" value="PBP2_CrgA_like"/>
    <property type="match status" value="1"/>
</dbReference>
<evidence type="ECO:0000313" key="6">
    <source>
        <dbReference type="EMBL" id="MCQ8894881.1"/>
    </source>
</evidence>
<dbReference type="SUPFAM" id="SSF46785">
    <property type="entry name" value="Winged helix' DNA-binding domain"/>
    <property type="match status" value="1"/>
</dbReference>
<evidence type="ECO:0000313" key="7">
    <source>
        <dbReference type="Proteomes" id="UP001204142"/>
    </source>
</evidence>
<keyword evidence="3" id="KW-0238">DNA-binding</keyword>
<reference evidence="6 7" key="1">
    <citation type="submission" date="2022-07" db="EMBL/GenBank/DDBJ databases">
        <authorList>
            <person name="Xamxidin M."/>
            <person name="Wu M."/>
        </authorList>
    </citation>
    <scope>NUCLEOTIDE SEQUENCE [LARGE SCALE GENOMIC DNA]</scope>
    <source>
        <strain evidence="6 7">NBRC 111650</strain>
    </source>
</reference>